<dbReference type="Proteomes" id="UP001057520">
    <property type="component" value="Chromosome"/>
</dbReference>
<evidence type="ECO:0000313" key="2">
    <source>
        <dbReference type="Proteomes" id="UP001057520"/>
    </source>
</evidence>
<accession>A0ABY4ZTP8</accession>
<evidence type="ECO:0000313" key="1">
    <source>
        <dbReference type="EMBL" id="USQ95754.1"/>
    </source>
</evidence>
<keyword evidence="2" id="KW-1185">Reference proteome</keyword>
<gene>
    <name evidence="1" type="ORF">MZV50_24990</name>
</gene>
<proteinExistence type="predicted"/>
<organism evidence="1 2">
    <name type="scientific">Caulobacter segnis</name>
    <dbReference type="NCBI Taxonomy" id="88688"/>
    <lineage>
        <taxon>Bacteria</taxon>
        <taxon>Pseudomonadati</taxon>
        <taxon>Pseudomonadota</taxon>
        <taxon>Alphaproteobacteria</taxon>
        <taxon>Caulobacterales</taxon>
        <taxon>Caulobacteraceae</taxon>
        <taxon>Caulobacter</taxon>
    </lineage>
</organism>
<reference evidence="1 2" key="1">
    <citation type="submission" date="2022-04" db="EMBL/GenBank/DDBJ databases">
        <title>Genome sequence of soybean root-associated Caulobacter segnis RL271.</title>
        <authorList>
            <person name="Longley R."/>
            <person name="Bonito G."/>
            <person name="Trigodet F."/>
            <person name="Crosson S."/>
            <person name="Fiebig A."/>
        </authorList>
    </citation>
    <scope>NUCLEOTIDE SEQUENCE [LARGE SCALE GENOMIC DNA]</scope>
    <source>
        <strain evidence="1 2">RL271</strain>
    </source>
</reference>
<sequence length="69" mass="7315">MDLSEFRRRLSTLGPDIHAWPDRDAAINLLARSDDAVALLAAVGEEALGASATRTADAVLDAIQDKAPE</sequence>
<protein>
    <submittedName>
        <fullName evidence="1">Uncharacterized protein</fullName>
    </submittedName>
</protein>
<name>A0ABY4ZTP8_9CAUL</name>
<dbReference type="EMBL" id="CP096040">
    <property type="protein sequence ID" value="USQ95754.1"/>
    <property type="molecule type" value="Genomic_DNA"/>
</dbReference>